<dbReference type="Gene3D" id="3.80.10.10">
    <property type="entry name" value="Ribonuclease Inhibitor"/>
    <property type="match status" value="1"/>
</dbReference>
<keyword evidence="3" id="KW-0433">Leucine-rich repeat</keyword>
<dbReference type="SUPFAM" id="SSF56112">
    <property type="entry name" value="Protein kinase-like (PK-like)"/>
    <property type="match status" value="1"/>
</dbReference>
<dbReference type="InterPro" id="IPR011009">
    <property type="entry name" value="Kinase-like_dom_sf"/>
</dbReference>
<dbReference type="Pfam" id="PF08263">
    <property type="entry name" value="LRRNT_2"/>
    <property type="match status" value="1"/>
</dbReference>
<dbReference type="FunFam" id="3.80.10.10:FF:001009">
    <property type="entry name" value="Pollen receptor-like kinase 6"/>
    <property type="match status" value="1"/>
</dbReference>
<gene>
    <name evidence="13" type="ORF">F2Q68_00007600</name>
</gene>
<dbReference type="Pfam" id="PF13855">
    <property type="entry name" value="LRR_8"/>
    <property type="match status" value="1"/>
</dbReference>
<feature type="region of interest" description="Disordered" evidence="8">
    <location>
        <begin position="501"/>
        <end position="527"/>
    </location>
</feature>
<evidence type="ECO:0000256" key="2">
    <source>
        <dbReference type="ARBA" id="ARBA00008684"/>
    </source>
</evidence>
<evidence type="ECO:0000256" key="9">
    <source>
        <dbReference type="SAM" id="Phobius"/>
    </source>
</evidence>
<feature type="chain" id="PRO_5035721501" description="Protein kinase domain-containing protein" evidence="10">
    <location>
        <begin position="28"/>
        <end position="775"/>
    </location>
</feature>
<feature type="transmembrane region" description="Helical" evidence="9">
    <location>
        <begin position="260"/>
        <end position="281"/>
    </location>
</feature>
<dbReference type="Gene3D" id="1.10.510.10">
    <property type="entry name" value="Transferase(Phosphotransferase) domain 1"/>
    <property type="match status" value="1"/>
</dbReference>
<comment type="subcellular location">
    <subcellularLocation>
        <location evidence="1">Membrane</location>
    </subcellularLocation>
</comment>
<evidence type="ECO:0000259" key="12">
    <source>
        <dbReference type="Pfam" id="PF08263"/>
    </source>
</evidence>
<dbReference type="GO" id="GO:0004672">
    <property type="term" value="F:protein kinase activity"/>
    <property type="evidence" value="ECO:0007669"/>
    <property type="project" value="InterPro"/>
</dbReference>
<feature type="region of interest" description="Disordered" evidence="8">
    <location>
        <begin position="728"/>
        <end position="775"/>
    </location>
</feature>
<reference evidence="13" key="1">
    <citation type="submission" date="2019-12" db="EMBL/GenBank/DDBJ databases">
        <title>Genome sequencing and annotation of Brassica cretica.</title>
        <authorList>
            <person name="Studholme D.J."/>
            <person name="Sarris P.F."/>
        </authorList>
    </citation>
    <scope>NUCLEOTIDE SEQUENCE</scope>
    <source>
        <strain evidence="13">PFS-001/15</strain>
        <tissue evidence="13">Leaf</tissue>
    </source>
</reference>
<evidence type="ECO:0000256" key="5">
    <source>
        <dbReference type="ARBA" id="ARBA00022737"/>
    </source>
</evidence>
<dbReference type="Proteomes" id="UP000712281">
    <property type="component" value="Unassembled WGS sequence"/>
</dbReference>
<sequence length="775" mass="84010">MAAVLIPSFILLMCFWISPSLQHISEAEPLVSFKNSVKITKGDLNSWKIGTDPCGGKWFGIYCHKGQTVTGIHVTQLGLSGTIIVDDLKALPNLKTVRLDNNLLSGHLPNFSKLRGLKSLMLSNNSFSGEIPDGFFKDLPRLKRLFLDHNKFVGNIPSSIMQLPDLEEVHLQGNKFTGKIPPLSDVNKNMKILDLSGNLLEGEVPESIPNRKNLTANFEGNEDLCGKSINIECESVEVTPSGQITLPPTTRPESTHASGIVYAIMLALTFLCTFFIVVGAIKRRNKKKNAEFRMLDKERLSDLDALQVKVPEVSKNRGGNMDVGSTKKGGVGGGEVGGGMSELVMVNNEKGSFGLPHLMKAAAEVLGNGSLGSAYMAVMANGLSVVVKRIRDMNKFAPEAFDVEMRRLGKLRHPNVLTPLAYHYRREEKLVVSEYMPNSSLLYVLHERLSRRSAEKEGGRIQPEVPAILSSPAMSTSAGGNKSPGDATPLAESAMIPVQVSEVSDQPSGSSTTPVPAPKEEKTTELMPPPLDRKEIVLGLPRPFVSLIDGMLSDCGSEIERSTRGLDESREALKQAEAALKSTEVARAAELSQLEVRVSDLERDLGKSASALFKLKKVKKSKASEVRRLQREIQNREESRAVISRDDFHARLTRIAVLFDSLMAVHEKDLALASVEGSLNEIHLLEGDIAPTLASEEARLLSRKEELKASDGDFDSILSQLQFECTLTPCSGETEGQGPVAEEGGDVASGRGNDEAAEGGDGCEVEDEGGAPRSA</sequence>
<accession>A0A8S9KYZ0</accession>
<keyword evidence="10" id="KW-0732">Signal</keyword>
<dbReference type="PANTHER" id="PTHR48007:SF28">
    <property type="entry name" value="PROTEIN KINASE DOMAIN-CONTAINING PROTEIN"/>
    <property type="match status" value="1"/>
</dbReference>
<feature type="coiled-coil region" evidence="7">
    <location>
        <begin position="559"/>
        <end position="586"/>
    </location>
</feature>
<dbReference type="Pfam" id="PF00560">
    <property type="entry name" value="LRR_1"/>
    <property type="match status" value="1"/>
</dbReference>
<evidence type="ECO:0000256" key="4">
    <source>
        <dbReference type="ARBA" id="ARBA00022679"/>
    </source>
</evidence>
<feature type="compositionally biased region" description="Polar residues" evidence="8">
    <location>
        <begin position="501"/>
        <end position="514"/>
    </location>
</feature>
<dbReference type="EMBL" id="QGKW02000717">
    <property type="protein sequence ID" value="KAF2599529.1"/>
    <property type="molecule type" value="Genomic_DNA"/>
</dbReference>
<evidence type="ECO:0000256" key="6">
    <source>
        <dbReference type="ARBA" id="ARBA00022777"/>
    </source>
</evidence>
<organism evidence="13 14">
    <name type="scientific">Brassica cretica</name>
    <name type="common">Mustard</name>
    <dbReference type="NCBI Taxonomy" id="69181"/>
    <lineage>
        <taxon>Eukaryota</taxon>
        <taxon>Viridiplantae</taxon>
        <taxon>Streptophyta</taxon>
        <taxon>Embryophyta</taxon>
        <taxon>Tracheophyta</taxon>
        <taxon>Spermatophyta</taxon>
        <taxon>Magnoliopsida</taxon>
        <taxon>eudicotyledons</taxon>
        <taxon>Gunneridae</taxon>
        <taxon>Pentapetalae</taxon>
        <taxon>rosids</taxon>
        <taxon>malvids</taxon>
        <taxon>Brassicales</taxon>
        <taxon>Brassicaceae</taxon>
        <taxon>Brassiceae</taxon>
        <taxon>Brassica</taxon>
    </lineage>
</organism>
<evidence type="ECO:0000256" key="7">
    <source>
        <dbReference type="SAM" id="Coils"/>
    </source>
</evidence>
<keyword evidence="6" id="KW-0418">Kinase</keyword>
<protein>
    <recommendedName>
        <fullName evidence="15">Protein kinase domain-containing protein</fullName>
    </recommendedName>
</protein>
<comment type="caution">
    <text evidence="13">The sequence shown here is derived from an EMBL/GenBank/DDBJ whole genome shotgun (WGS) entry which is preliminary data.</text>
</comment>
<dbReference type="PANTHER" id="PTHR48007">
    <property type="entry name" value="LEUCINE-RICH REPEAT RECEPTOR-LIKE PROTEIN KINASE PXC1"/>
    <property type="match status" value="1"/>
</dbReference>
<proteinExistence type="inferred from homology"/>
<evidence type="ECO:0000256" key="1">
    <source>
        <dbReference type="ARBA" id="ARBA00004370"/>
    </source>
</evidence>
<dbReference type="InterPro" id="IPR032675">
    <property type="entry name" value="LRR_dom_sf"/>
</dbReference>
<evidence type="ECO:0000256" key="10">
    <source>
        <dbReference type="SAM" id="SignalP"/>
    </source>
</evidence>
<dbReference type="GO" id="GO:0016020">
    <property type="term" value="C:membrane"/>
    <property type="evidence" value="ECO:0007669"/>
    <property type="project" value="UniProtKB-SubCell"/>
</dbReference>
<keyword evidence="9" id="KW-0472">Membrane</keyword>
<evidence type="ECO:0000313" key="14">
    <source>
        <dbReference type="Proteomes" id="UP000712281"/>
    </source>
</evidence>
<evidence type="ECO:0000313" key="13">
    <source>
        <dbReference type="EMBL" id="KAF2599529.1"/>
    </source>
</evidence>
<keyword evidence="9" id="KW-1133">Transmembrane helix</keyword>
<keyword evidence="5" id="KW-0677">Repeat</keyword>
<dbReference type="Pfam" id="PF07714">
    <property type="entry name" value="PK_Tyr_Ser-Thr"/>
    <property type="match status" value="1"/>
</dbReference>
<dbReference type="InterPro" id="IPR046959">
    <property type="entry name" value="PRK1-6/SRF4-like"/>
</dbReference>
<evidence type="ECO:0000259" key="11">
    <source>
        <dbReference type="Pfam" id="PF07714"/>
    </source>
</evidence>
<dbReference type="InterPro" id="IPR001611">
    <property type="entry name" value="Leu-rich_rpt"/>
</dbReference>
<keyword evidence="4" id="KW-0808">Transferase</keyword>
<feature type="signal peptide" evidence="10">
    <location>
        <begin position="1"/>
        <end position="27"/>
    </location>
</feature>
<feature type="domain" description="Serine-threonine/tyrosine-protein kinase catalytic" evidence="11">
    <location>
        <begin position="363"/>
        <end position="450"/>
    </location>
</feature>
<evidence type="ECO:0000256" key="3">
    <source>
        <dbReference type="ARBA" id="ARBA00022614"/>
    </source>
</evidence>
<comment type="similarity">
    <text evidence="2">Belongs to the protein kinase superfamily. Ser/Thr protein kinase family.</text>
</comment>
<dbReference type="InterPro" id="IPR013210">
    <property type="entry name" value="LRR_N_plant-typ"/>
</dbReference>
<name>A0A8S9KYZ0_BRACR</name>
<dbReference type="InterPro" id="IPR001245">
    <property type="entry name" value="Ser-Thr/Tyr_kinase_cat_dom"/>
</dbReference>
<evidence type="ECO:0000256" key="8">
    <source>
        <dbReference type="SAM" id="MobiDB-lite"/>
    </source>
</evidence>
<evidence type="ECO:0008006" key="15">
    <source>
        <dbReference type="Google" id="ProtNLM"/>
    </source>
</evidence>
<dbReference type="AlphaFoldDB" id="A0A8S9KYZ0"/>
<keyword evidence="9" id="KW-0812">Transmembrane</keyword>
<feature type="domain" description="Leucine-rich repeat-containing N-terminal plant-type" evidence="12">
    <location>
        <begin position="26"/>
        <end position="63"/>
    </location>
</feature>
<keyword evidence="7" id="KW-0175">Coiled coil</keyword>
<feature type="compositionally biased region" description="Acidic residues" evidence="8">
    <location>
        <begin position="755"/>
        <end position="769"/>
    </location>
</feature>
<dbReference type="SUPFAM" id="SSF52058">
    <property type="entry name" value="L domain-like"/>
    <property type="match status" value="1"/>
</dbReference>
<feature type="region of interest" description="Disordered" evidence="8">
    <location>
        <begin position="454"/>
        <end position="489"/>
    </location>
</feature>